<dbReference type="PaxDb" id="6945-B7Q786"/>
<dbReference type="STRING" id="6945.B7Q786"/>
<evidence type="ECO:0000313" key="7">
    <source>
        <dbReference type="Proteomes" id="UP000001555"/>
    </source>
</evidence>
<dbReference type="EMBL" id="DS873014">
    <property type="protein sequence ID" value="EEC14708.1"/>
    <property type="molecule type" value="Genomic_DNA"/>
</dbReference>
<accession>B7Q786</accession>
<reference evidence="5 7" key="1">
    <citation type="submission" date="2008-03" db="EMBL/GenBank/DDBJ databases">
        <title>Annotation of Ixodes scapularis.</title>
        <authorList>
            <consortium name="Ixodes scapularis Genome Project Consortium"/>
            <person name="Caler E."/>
            <person name="Hannick L.I."/>
            <person name="Bidwell S."/>
            <person name="Joardar V."/>
            <person name="Thiagarajan M."/>
            <person name="Amedeo P."/>
            <person name="Galinsky K.J."/>
            <person name="Schobel S."/>
            <person name="Inman J."/>
            <person name="Hostetler J."/>
            <person name="Miller J."/>
            <person name="Hammond M."/>
            <person name="Megy K."/>
            <person name="Lawson D."/>
            <person name="Kodira C."/>
            <person name="Sutton G."/>
            <person name="Meyer J."/>
            <person name="Hill C.A."/>
            <person name="Birren B."/>
            <person name="Nene V."/>
            <person name="Collins F."/>
            <person name="Alarcon-Chaidez F."/>
            <person name="Wikel S."/>
            <person name="Strausberg R."/>
        </authorList>
    </citation>
    <scope>NUCLEOTIDE SEQUENCE [LARGE SCALE GENOMIC DNA]</scope>
    <source>
        <strain evidence="7">Wikel</strain>
        <strain evidence="5">Wikel colony</strain>
    </source>
</reference>
<dbReference type="VEuPathDB" id="VectorBase:ISCW024629"/>
<dbReference type="SUPFAM" id="SSF57567">
    <property type="entry name" value="Serine protease inhibitors"/>
    <property type="match status" value="1"/>
</dbReference>
<dbReference type="InParanoid" id="B7Q786"/>
<proteinExistence type="inferred from homology"/>
<feature type="domain" description="TIL" evidence="4">
    <location>
        <begin position="9"/>
        <end position="63"/>
    </location>
</feature>
<reference evidence="6" key="2">
    <citation type="submission" date="2020-05" db="UniProtKB">
        <authorList>
            <consortium name="EnsemblMetazoa"/>
        </authorList>
    </citation>
    <scope>IDENTIFICATION</scope>
    <source>
        <strain evidence="6">wikel</strain>
    </source>
</reference>
<organism>
    <name type="scientific">Ixodes scapularis</name>
    <name type="common">Black-legged tick</name>
    <name type="synonym">Deer tick</name>
    <dbReference type="NCBI Taxonomy" id="6945"/>
    <lineage>
        <taxon>Eukaryota</taxon>
        <taxon>Metazoa</taxon>
        <taxon>Ecdysozoa</taxon>
        <taxon>Arthropoda</taxon>
        <taxon>Chelicerata</taxon>
        <taxon>Arachnida</taxon>
        <taxon>Acari</taxon>
        <taxon>Parasitiformes</taxon>
        <taxon>Ixodida</taxon>
        <taxon>Ixodoidea</taxon>
        <taxon>Ixodidae</taxon>
        <taxon>Ixodinae</taxon>
        <taxon>Ixodes</taxon>
    </lineage>
</organism>
<dbReference type="GO" id="GO:0030414">
    <property type="term" value="F:peptidase inhibitor activity"/>
    <property type="evidence" value="ECO:0007669"/>
    <property type="project" value="UniProtKB-KW"/>
</dbReference>
<name>B7Q786_IXOSC</name>
<keyword evidence="3" id="KW-1015">Disulfide bond</keyword>
<dbReference type="FunFam" id="2.10.25.10:FF:000055">
    <property type="entry name" value="alpha-tectorin isoform X1"/>
    <property type="match status" value="1"/>
</dbReference>
<dbReference type="Proteomes" id="UP000001555">
    <property type="component" value="Unassembled WGS sequence"/>
</dbReference>
<evidence type="ECO:0000256" key="3">
    <source>
        <dbReference type="ARBA" id="ARBA00023157"/>
    </source>
</evidence>
<feature type="non-terminal residue" evidence="5">
    <location>
        <position position="1"/>
    </location>
</feature>
<keyword evidence="7" id="KW-1185">Reference proteome</keyword>
<dbReference type="PANTHER" id="PTHR23259">
    <property type="entry name" value="RIDDLE"/>
    <property type="match status" value="1"/>
</dbReference>
<dbReference type="HOGENOM" id="CLU_156801_4_0_1"/>
<dbReference type="InterPro" id="IPR051368">
    <property type="entry name" value="SerProtInhib-TIL_Domain"/>
</dbReference>
<dbReference type="PANTHER" id="PTHR23259:SF70">
    <property type="entry name" value="ACCESSORY GLAND PROTEIN ACP62F-RELATED"/>
    <property type="match status" value="1"/>
</dbReference>
<sequence length="68" mass="7120">RLSVGGGRCGPNAVFNNCGTACPDICGQPPPAFCTYQCVRGCFCRRGFVLSRRGGTCVPASTCFRRGG</sequence>
<protein>
    <submittedName>
        <fullName evidence="5">Chymotrypsin-elastase inhibitor ixodidin, putative</fullName>
    </submittedName>
</protein>
<dbReference type="InterPro" id="IPR002919">
    <property type="entry name" value="TIL_dom"/>
</dbReference>
<dbReference type="EMBL" id="ABJB010252580">
    <property type="status" value="NOT_ANNOTATED_CDS"/>
    <property type="molecule type" value="Genomic_DNA"/>
</dbReference>
<dbReference type="InterPro" id="IPR036084">
    <property type="entry name" value="Ser_inhib-like_sf"/>
</dbReference>
<dbReference type="VEuPathDB" id="VectorBase:ISCI024629"/>
<evidence type="ECO:0000313" key="6">
    <source>
        <dbReference type="EnsemblMetazoa" id="ISCW024629-PA"/>
    </source>
</evidence>
<evidence type="ECO:0000256" key="1">
    <source>
        <dbReference type="ARBA" id="ARBA00007611"/>
    </source>
</evidence>
<dbReference type="CDD" id="cd19941">
    <property type="entry name" value="TIL"/>
    <property type="match status" value="1"/>
</dbReference>
<evidence type="ECO:0000256" key="2">
    <source>
        <dbReference type="ARBA" id="ARBA00022690"/>
    </source>
</evidence>
<evidence type="ECO:0000313" key="5">
    <source>
        <dbReference type="EMBL" id="EEC14708.1"/>
    </source>
</evidence>
<dbReference type="EnsemblMetazoa" id="ISCW024629-RA">
    <property type="protein sequence ID" value="ISCW024629-PA"/>
    <property type="gene ID" value="ISCW024629"/>
</dbReference>
<dbReference type="Gene3D" id="2.10.25.10">
    <property type="entry name" value="Laminin"/>
    <property type="match status" value="1"/>
</dbReference>
<gene>
    <name evidence="5" type="ORF">IscW_ISCW024629</name>
</gene>
<dbReference type="AlphaFoldDB" id="B7Q786"/>
<evidence type="ECO:0000259" key="4">
    <source>
        <dbReference type="Pfam" id="PF01826"/>
    </source>
</evidence>
<dbReference type="Pfam" id="PF01826">
    <property type="entry name" value="TIL"/>
    <property type="match status" value="1"/>
</dbReference>
<comment type="similarity">
    <text evidence="1">Belongs to the serine protease inhibitor-like (TIL domain-containing) family.</text>
</comment>
<keyword evidence="2" id="KW-0646">Protease inhibitor</keyword>